<dbReference type="AlphaFoldDB" id="A0AA90H964"/>
<dbReference type="RefSeq" id="WP_271313401.1">
    <property type="nucleotide sequence ID" value="NZ_JABXJJ020000020.1"/>
</dbReference>
<organism evidence="3">
    <name type="scientific">Streptantibioticus silvisoli</name>
    <dbReference type="NCBI Taxonomy" id="2705255"/>
    <lineage>
        <taxon>Bacteria</taxon>
        <taxon>Bacillati</taxon>
        <taxon>Actinomycetota</taxon>
        <taxon>Actinomycetes</taxon>
        <taxon>Kitasatosporales</taxon>
        <taxon>Streptomycetaceae</taxon>
        <taxon>Streptantibioticus</taxon>
    </lineage>
</organism>
<sequence>MRTRRTGLRKRVGAVAALAVAALTTAGASQATAEQATARPAPATIAPAQAAPATTAPAKAAPGASTSAPVSWTVALGHGGSSAVNVRYAAGALQVRSAGFSPAGERPDQGYGSQVYPAHAVGHPVNRVRVALTATTPASTRVTVDVRGRDGSGAWTEWRAVNAAGSAVLPRVVDAVQARVDLWSHAAAVRVRGLRLTADTTPVAAAAGAVRPAAAESYQVYATREGLVGGTTANGHVIQTNDHFVALPSDRALSPNGSSAYSVTVCGPARCETAPVWDVGPWNTTDDYWNPAGTRQSWTGLAQGMPEAEAAYQSGYNGGQDQFGRSVSNPAGIDLADGTFYNVGLNDNGWVTVTYNWTSGGGAGTTNFPTWGTGVNIHGQANSTSGVVAVLAGPTTVAVQCQVHGQSITYDGITNDGWSYLPAYGGYISNIFINVPQAWLPGVPTC</sequence>
<reference evidence="3" key="1">
    <citation type="submission" date="2023-05" db="EMBL/GenBank/DDBJ databases">
        <title>Streptantibioticus silvisoli sp. nov., acidotolerant actinomycetes 1 from pine litter.</title>
        <authorList>
            <person name="Swiecimska M."/>
            <person name="Golinska P."/>
            <person name="Sangal V."/>
            <person name="Wachnowicz B."/>
            <person name="Goodfellow M."/>
        </authorList>
    </citation>
    <scope>NUCLEOTIDE SEQUENCE</scope>
    <source>
        <strain evidence="3">SL13</strain>
    </source>
</reference>
<evidence type="ECO:0008006" key="4">
    <source>
        <dbReference type="Google" id="ProtNLM"/>
    </source>
</evidence>
<name>A0AA90H964_9ACTN</name>
<proteinExistence type="predicted"/>
<accession>A0AA90H964</accession>
<comment type="caution">
    <text evidence="3">The sequence shown here is derived from an EMBL/GenBank/DDBJ whole genome shotgun (WGS) entry which is preliminary data.</text>
</comment>
<evidence type="ECO:0000313" key="3">
    <source>
        <dbReference type="EMBL" id="MDI5971135.1"/>
    </source>
</evidence>
<feature type="region of interest" description="Disordered" evidence="1">
    <location>
        <begin position="33"/>
        <end position="66"/>
    </location>
</feature>
<feature type="chain" id="PRO_5041660318" description="Secreted protein" evidence="2">
    <location>
        <begin position="32"/>
        <end position="446"/>
    </location>
</feature>
<dbReference type="PROSITE" id="PS51318">
    <property type="entry name" value="TAT"/>
    <property type="match status" value="1"/>
</dbReference>
<evidence type="ECO:0000256" key="1">
    <source>
        <dbReference type="SAM" id="MobiDB-lite"/>
    </source>
</evidence>
<protein>
    <recommendedName>
        <fullName evidence="4">Secreted protein</fullName>
    </recommendedName>
</protein>
<feature type="signal peptide" evidence="2">
    <location>
        <begin position="1"/>
        <end position="31"/>
    </location>
</feature>
<dbReference type="EMBL" id="JABXJJ020000020">
    <property type="protein sequence ID" value="MDI5971135.1"/>
    <property type="molecule type" value="Genomic_DNA"/>
</dbReference>
<dbReference type="InterPro" id="IPR006311">
    <property type="entry name" value="TAT_signal"/>
</dbReference>
<evidence type="ECO:0000256" key="2">
    <source>
        <dbReference type="SAM" id="SignalP"/>
    </source>
</evidence>
<gene>
    <name evidence="3" type="ORF">POF50_017585</name>
</gene>
<keyword evidence="2" id="KW-0732">Signal</keyword>